<reference evidence="2 3" key="1">
    <citation type="submission" date="2014-10" db="EMBL/GenBank/DDBJ databases">
        <title>Genome sequence of Novosphingobium malaysiense MUSC 273(T).</title>
        <authorList>
            <person name="Lee L.-H."/>
        </authorList>
    </citation>
    <scope>NUCLEOTIDE SEQUENCE [LARGE SCALE GENOMIC DNA]</scope>
    <source>
        <strain evidence="2 3">MUSC 273</strain>
    </source>
</reference>
<dbReference type="STRING" id="1348853.LK12_16240"/>
<dbReference type="EMBL" id="JTDI01000005">
    <property type="protein sequence ID" value="KHK90205.1"/>
    <property type="molecule type" value="Genomic_DNA"/>
</dbReference>
<keyword evidence="1" id="KW-0732">Signal</keyword>
<sequence length="94" mass="9111">MPISRKTAFAAAAASMALSSAAAFAAQSPAGSSGAAVGAADTVHCYGVNACKGHADCKTTLHECKGMNACKGQGFKAMAAGACLTKGGTISDLN</sequence>
<organism evidence="2 3">
    <name type="scientific">Novosphingobium malaysiense</name>
    <dbReference type="NCBI Taxonomy" id="1348853"/>
    <lineage>
        <taxon>Bacteria</taxon>
        <taxon>Pseudomonadati</taxon>
        <taxon>Pseudomonadota</taxon>
        <taxon>Alphaproteobacteria</taxon>
        <taxon>Sphingomonadales</taxon>
        <taxon>Sphingomonadaceae</taxon>
        <taxon>Novosphingobium</taxon>
    </lineage>
</organism>
<dbReference type="OrthoDB" id="5616300at2"/>
<evidence type="ECO:0000313" key="3">
    <source>
        <dbReference type="Proteomes" id="UP000031057"/>
    </source>
</evidence>
<proteinExistence type="predicted"/>
<dbReference type="AlphaFoldDB" id="A0A0B1ZLQ1"/>
<dbReference type="Proteomes" id="UP000031057">
    <property type="component" value="Unassembled WGS sequence"/>
</dbReference>
<evidence type="ECO:0000313" key="2">
    <source>
        <dbReference type="EMBL" id="KHK90205.1"/>
    </source>
</evidence>
<feature type="signal peptide" evidence="1">
    <location>
        <begin position="1"/>
        <end position="25"/>
    </location>
</feature>
<feature type="chain" id="PRO_5002069037" evidence="1">
    <location>
        <begin position="26"/>
        <end position="94"/>
    </location>
</feature>
<evidence type="ECO:0000256" key="1">
    <source>
        <dbReference type="SAM" id="SignalP"/>
    </source>
</evidence>
<dbReference type="RefSeq" id="WP_039286311.1">
    <property type="nucleotide sequence ID" value="NZ_JTDI01000005.1"/>
</dbReference>
<comment type="caution">
    <text evidence="2">The sequence shown here is derived from an EMBL/GenBank/DDBJ whole genome shotgun (WGS) entry which is preliminary data.</text>
</comment>
<name>A0A0B1ZLQ1_9SPHN</name>
<gene>
    <name evidence="2" type="ORF">LK12_16240</name>
</gene>
<keyword evidence="3" id="KW-1185">Reference proteome</keyword>
<protein>
    <submittedName>
        <fullName evidence="2">Uncharacterized protein</fullName>
    </submittedName>
</protein>
<accession>A0A0B1ZLQ1</accession>